<dbReference type="PROSITE" id="PS00872">
    <property type="entry name" value="NA_GALACTOSIDE_SYMP"/>
    <property type="match status" value="1"/>
</dbReference>
<dbReference type="InterPro" id="IPR018043">
    <property type="entry name" value="Na/Gal_symport_CS"/>
</dbReference>
<keyword evidence="6 7" id="KW-0472">Membrane</keyword>
<evidence type="ECO:0000256" key="2">
    <source>
        <dbReference type="ARBA" id="ARBA00022448"/>
    </source>
</evidence>
<organism evidence="8 9">
    <name type="scientific">Raineyella antarctica</name>
    <dbReference type="NCBI Taxonomy" id="1577474"/>
    <lineage>
        <taxon>Bacteria</taxon>
        <taxon>Bacillati</taxon>
        <taxon>Actinomycetota</taxon>
        <taxon>Actinomycetes</taxon>
        <taxon>Propionibacteriales</taxon>
        <taxon>Propionibacteriaceae</taxon>
        <taxon>Raineyella</taxon>
    </lineage>
</organism>
<evidence type="ECO:0000313" key="8">
    <source>
        <dbReference type="EMBL" id="SDB88921.1"/>
    </source>
</evidence>
<feature type="transmembrane region" description="Helical" evidence="7">
    <location>
        <begin position="20"/>
        <end position="47"/>
    </location>
</feature>
<evidence type="ECO:0000256" key="4">
    <source>
        <dbReference type="ARBA" id="ARBA00022692"/>
    </source>
</evidence>
<dbReference type="InterPro" id="IPR036259">
    <property type="entry name" value="MFS_trans_sf"/>
</dbReference>
<dbReference type="STRING" id="1577474.GA0111570_106148"/>
<feature type="transmembrane region" description="Helical" evidence="7">
    <location>
        <begin position="421"/>
        <end position="439"/>
    </location>
</feature>
<evidence type="ECO:0000256" key="1">
    <source>
        <dbReference type="ARBA" id="ARBA00004651"/>
    </source>
</evidence>
<evidence type="ECO:0000313" key="9">
    <source>
        <dbReference type="Proteomes" id="UP000199086"/>
    </source>
</evidence>
<keyword evidence="4 7" id="KW-0812">Transmembrane</keyword>
<feature type="transmembrane region" description="Helical" evidence="7">
    <location>
        <begin position="383"/>
        <end position="401"/>
    </location>
</feature>
<evidence type="ECO:0000256" key="6">
    <source>
        <dbReference type="ARBA" id="ARBA00023136"/>
    </source>
</evidence>
<dbReference type="GO" id="GO:0015293">
    <property type="term" value="F:symporter activity"/>
    <property type="evidence" value="ECO:0007669"/>
    <property type="project" value="InterPro"/>
</dbReference>
<comment type="subcellular location">
    <subcellularLocation>
        <location evidence="1">Cell membrane</location>
        <topology evidence="1">Multi-pass membrane protein</topology>
    </subcellularLocation>
</comment>
<dbReference type="NCBIfam" id="TIGR00792">
    <property type="entry name" value="gph"/>
    <property type="match status" value="1"/>
</dbReference>
<feature type="transmembrane region" description="Helical" evidence="7">
    <location>
        <begin position="306"/>
        <end position="328"/>
    </location>
</feature>
<evidence type="ECO:0000256" key="5">
    <source>
        <dbReference type="ARBA" id="ARBA00022989"/>
    </source>
</evidence>
<sequence length="465" mass="48901">MQDTDERTASETDRQGLRAITYWGYAAGDVANNMTFSMISAFLLVYYTDVAGIAAATAGTLFLVVRVWGGLTDLVAGATIDRTRTRWGRFRPYLVFGSVPLLASLVAVFTVPAGLPLAGRIVWAYATYALFSLLYSFVNVPYGSLAASVTQRSDERTKLSAARSLGAASTGLLIAIVVSPQVAHARDLQHSLTISTIGFAVAGVALYLFCFATSTEAVAPRRTARPSAAEMVRALTRNVPLALLCLQSVVVLAATFAMGAVAMYFARDVLGDANLFAILTLAQTVGMILAAMAVPRTVARVGQKRSYMVALAVAVVGCLGLVVVPAGWVTVAVVLFGIVGFGIGVVNTLVWSIQADTVDYGEWITGKRSDGTNYSLVSFSRKVGQGLGGAVAGWILAAGHYGPTAGHALAPQAAMAVRGALAGFPALALLVAFVAMWRYPLSEQRHDRILADLRSGTHPGSSGRV</sequence>
<keyword evidence="2" id="KW-0813">Transport</keyword>
<feature type="transmembrane region" description="Helical" evidence="7">
    <location>
        <begin position="121"/>
        <end position="140"/>
    </location>
</feature>
<dbReference type="Proteomes" id="UP000199086">
    <property type="component" value="Unassembled WGS sequence"/>
</dbReference>
<dbReference type="SUPFAM" id="SSF103473">
    <property type="entry name" value="MFS general substrate transporter"/>
    <property type="match status" value="1"/>
</dbReference>
<evidence type="ECO:0000256" key="7">
    <source>
        <dbReference type="SAM" id="Phobius"/>
    </source>
</evidence>
<keyword evidence="3" id="KW-1003">Cell membrane</keyword>
<dbReference type="EMBL" id="FMYF01000006">
    <property type="protein sequence ID" value="SDB88921.1"/>
    <property type="molecule type" value="Genomic_DNA"/>
</dbReference>
<keyword evidence="9" id="KW-1185">Reference proteome</keyword>
<dbReference type="GO" id="GO:0006814">
    <property type="term" value="P:sodium ion transport"/>
    <property type="evidence" value="ECO:0007669"/>
    <property type="project" value="InterPro"/>
</dbReference>
<feature type="transmembrane region" description="Helical" evidence="7">
    <location>
        <begin position="93"/>
        <end position="115"/>
    </location>
</feature>
<dbReference type="GO" id="GO:0008643">
    <property type="term" value="P:carbohydrate transport"/>
    <property type="evidence" value="ECO:0007669"/>
    <property type="project" value="InterPro"/>
</dbReference>
<dbReference type="CDD" id="cd17332">
    <property type="entry name" value="MFS_MelB_like"/>
    <property type="match status" value="1"/>
</dbReference>
<proteinExistence type="predicted"/>
<dbReference type="PANTHER" id="PTHR11328">
    <property type="entry name" value="MAJOR FACILITATOR SUPERFAMILY DOMAIN-CONTAINING PROTEIN"/>
    <property type="match status" value="1"/>
</dbReference>
<dbReference type="AlphaFoldDB" id="A0A1G6H423"/>
<reference evidence="8 9" key="1">
    <citation type="submission" date="2016-06" db="EMBL/GenBank/DDBJ databases">
        <authorList>
            <person name="Olsen C.W."/>
            <person name="Carey S."/>
            <person name="Hinshaw L."/>
            <person name="Karasin A.I."/>
        </authorList>
    </citation>
    <scope>NUCLEOTIDE SEQUENCE [LARGE SCALE GENOMIC DNA]</scope>
    <source>
        <strain evidence="8 9">LZ-22</strain>
    </source>
</reference>
<dbReference type="OrthoDB" id="181905at2"/>
<evidence type="ECO:0000256" key="3">
    <source>
        <dbReference type="ARBA" id="ARBA00022475"/>
    </source>
</evidence>
<dbReference type="Pfam" id="PF13347">
    <property type="entry name" value="MFS_2"/>
    <property type="match status" value="1"/>
</dbReference>
<protein>
    <submittedName>
        <fullName evidence="8">Glucuronide carrier protein</fullName>
    </submittedName>
</protein>
<dbReference type="PANTHER" id="PTHR11328:SF24">
    <property type="entry name" value="MAJOR FACILITATOR SUPERFAMILY (MFS) PROFILE DOMAIN-CONTAINING PROTEIN"/>
    <property type="match status" value="1"/>
</dbReference>
<dbReference type="RefSeq" id="WP_092610651.1">
    <property type="nucleotide sequence ID" value="NZ_FMYF01000006.1"/>
</dbReference>
<dbReference type="InterPro" id="IPR039672">
    <property type="entry name" value="MFS_2"/>
</dbReference>
<feature type="transmembrane region" description="Helical" evidence="7">
    <location>
        <begin position="334"/>
        <end position="353"/>
    </location>
</feature>
<keyword evidence="5 7" id="KW-1133">Transmembrane helix</keyword>
<gene>
    <name evidence="8" type="ORF">GA0111570_106148</name>
</gene>
<feature type="transmembrane region" description="Helical" evidence="7">
    <location>
        <begin position="53"/>
        <end position="72"/>
    </location>
</feature>
<accession>A0A1G6H423</accession>
<feature type="transmembrane region" description="Helical" evidence="7">
    <location>
        <begin position="241"/>
        <end position="267"/>
    </location>
</feature>
<feature type="transmembrane region" description="Helical" evidence="7">
    <location>
        <begin position="192"/>
        <end position="212"/>
    </location>
</feature>
<dbReference type="InterPro" id="IPR001927">
    <property type="entry name" value="Na/Gal_symport"/>
</dbReference>
<dbReference type="Gene3D" id="1.20.1250.20">
    <property type="entry name" value="MFS general substrate transporter like domains"/>
    <property type="match status" value="2"/>
</dbReference>
<feature type="transmembrane region" description="Helical" evidence="7">
    <location>
        <begin position="161"/>
        <end position="180"/>
    </location>
</feature>
<dbReference type="GO" id="GO:0005886">
    <property type="term" value="C:plasma membrane"/>
    <property type="evidence" value="ECO:0007669"/>
    <property type="project" value="UniProtKB-SubCell"/>
</dbReference>
<feature type="transmembrane region" description="Helical" evidence="7">
    <location>
        <begin position="273"/>
        <end position="294"/>
    </location>
</feature>
<name>A0A1G6H423_9ACTN</name>